<dbReference type="InterPro" id="IPR052217">
    <property type="entry name" value="Mito/Peroxisomal_Carrier"/>
</dbReference>
<feature type="repeat" description="Solcar" evidence="9">
    <location>
        <begin position="307"/>
        <end position="396"/>
    </location>
</feature>
<dbReference type="AlphaFoldDB" id="A0A7R9PIK6"/>
<reference evidence="12" key="1">
    <citation type="submission" date="2020-11" db="EMBL/GenBank/DDBJ databases">
        <authorList>
            <person name="Tran Van P."/>
        </authorList>
    </citation>
    <scope>NUCLEOTIDE SEQUENCE</scope>
</reference>
<evidence type="ECO:0000313" key="12">
    <source>
        <dbReference type="EMBL" id="CAD7588351.1"/>
    </source>
</evidence>
<evidence type="ECO:0000256" key="1">
    <source>
        <dbReference type="ARBA" id="ARBA00004585"/>
    </source>
</evidence>
<evidence type="ECO:0000256" key="8">
    <source>
        <dbReference type="ARBA" id="ARBA00023140"/>
    </source>
</evidence>
<comment type="subcellular location">
    <subcellularLocation>
        <location evidence="1">Peroxisome membrane</location>
        <topology evidence="1">Multi-pass membrane protein</topology>
    </subcellularLocation>
</comment>
<dbReference type="Pfam" id="PF00153">
    <property type="entry name" value="Mito_carr"/>
    <property type="match status" value="3"/>
</dbReference>
<keyword evidence="3 10" id="KW-0813">Transport</keyword>
<dbReference type="SUPFAM" id="SSF103506">
    <property type="entry name" value="Mitochondrial carrier"/>
    <property type="match status" value="1"/>
</dbReference>
<dbReference type="GO" id="GO:0015230">
    <property type="term" value="F:FAD transmembrane transporter activity"/>
    <property type="evidence" value="ECO:0007669"/>
    <property type="project" value="TreeGrafter"/>
</dbReference>
<evidence type="ECO:0000256" key="6">
    <source>
        <dbReference type="ARBA" id="ARBA00022989"/>
    </source>
</evidence>
<dbReference type="PROSITE" id="PS50920">
    <property type="entry name" value="SOLCAR"/>
    <property type="match status" value="3"/>
</dbReference>
<dbReference type="GO" id="GO:0051724">
    <property type="term" value="F:NAD transmembrane transporter activity"/>
    <property type="evidence" value="ECO:0007669"/>
    <property type="project" value="TreeGrafter"/>
</dbReference>
<proteinExistence type="inferred from homology"/>
<dbReference type="Gene3D" id="1.50.40.10">
    <property type="entry name" value="Mitochondrial carrier domain"/>
    <property type="match status" value="2"/>
</dbReference>
<feature type="transmembrane region" description="Helical" evidence="11">
    <location>
        <begin position="269"/>
        <end position="289"/>
    </location>
</feature>
<evidence type="ECO:0000256" key="4">
    <source>
        <dbReference type="ARBA" id="ARBA00022692"/>
    </source>
</evidence>
<evidence type="ECO:0000256" key="9">
    <source>
        <dbReference type="PROSITE-ProRule" id="PRU00282"/>
    </source>
</evidence>
<dbReference type="PANTHER" id="PTHR45939">
    <property type="entry name" value="PEROXISOMAL MEMBRANE PROTEIN PMP34-RELATED"/>
    <property type="match status" value="1"/>
</dbReference>
<gene>
    <name evidence="12" type="ORF">TGEB3V08_LOCUS2423</name>
</gene>
<evidence type="ECO:0000256" key="11">
    <source>
        <dbReference type="SAM" id="Phobius"/>
    </source>
</evidence>
<dbReference type="GO" id="GO:0005347">
    <property type="term" value="F:ATP transmembrane transporter activity"/>
    <property type="evidence" value="ECO:0007669"/>
    <property type="project" value="TreeGrafter"/>
</dbReference>
<protein>
    <submittedName>
        <fullName evidence="12">Uncharacterized protein</fullName>
    </submittedName>
</protein>
<dbReference type="InterPro" id="IPR002067">
    <property type="entry name" value="MCP"/>
</dbReference>
<dbReference type="EMBL" id="OE839717">
    <property type="protein sequence ID" value="CAD7588351.1"/>
    <property type="molecule type" value="Genomic_DNA"/>
</dbReference>
<feature type="repeat" description="Solcar" evidence="9">
    <location>
        <begin position="82"/>
        <end position="171"/>
    </location>
</feature>
<organism evidence="12">
    <name type="scientific">Timema genevievae</name>
    <name type="common">Walking stick</name>
    <dbReference type="NCBI Taxonomy" id="629358"/>
    <lineage>
        <taxon>Eukaryota</taxon>
        <taxon>Metazoa</taxon>
        <taxon>Ecdysozoa</taxon>
        <taxon>Arthropoda</taxon>
        <taxon>Hexapoda</taxon>
        <taxon>Insecta</taxon>
        <taxon>Pterygota</taxon>
        <taxon>Neoptera</taxon>
        <taxon>Polyneoptera</taxon>
        <taxon>Phasmatodea</taxon>
        <taxon>Timematodea</taxon>
        <taxon>Timematoidea</taxon>
        <taxon>Timematidae</taxon>
        <taxon>Timema</taxon>
    </lineage>
</organism>
<feature type="repeat" description="Solcar" evidence="9">
    <location>
        <begin position="205"/>
        <end position="297"/>
    </location>
</feature>
<feature type="transmembrane region" description="Helical" evidence="11">
    <location>
        <begin position="310"/>
        <end position="330"/>
    </location>
</feature>
<dbReference type="InterPro" id="IPR018108">
    <property type="entry name" value="MCP_transmembrane"/>
</dbReference>
<dbReference type="GO" id="GO:0080122">
    <property type="term" value="F:AMP transmembrane transporter activity"/>
    <property type="evidence" value="ECO:0007669"/>
    <property type="project" value="TreeGrafter"/>
</dbReference>
<dbReference type="PRINTS" id="PR00784">
    <property type="entry name" value="MTUNCOUPLING"/>
</dbReference>
<evidence type="ECO:0000256" key="10">
    <source>
        <dbReference type="RuleBase" id="RU000488"/>
    </source>
</evidence>
<dbReference type="GO" id="GO:0015217">
    <property type="term" value="F:ADP transmembrane transporter activity"/>
    <property type="evidence" value="ECO:0007669"/>
    <property type="project" value="TreeGrafter"/>
</dbReference>
<keyword evidence="4 9" id="KW-0812">Transmembrane</keyword>
<keyword evidence="6 11" id="KW-1133">Transmembrane helix</keyword>
<keyword evidence="8" id="KW-0576">Peroxisome</keyword>
<dbReference type="PANTHER" id="PTHR45939:SF5">
    <property type="entry name" value="PEROXISOMAL MEMBRANE PROTEIN PMP34"/>
    <property type="match status" value="1"/>
</dbReference>
<evidence type="ECO:0000256" key="3">
    <source>
        <dbReference type="ARBA" id="ARBA00022448"/>
    </source>
</evidence>
<dbReference type="GO" id="GO:0005778">
    <property type="term" value="C:peroxisomal membrane"/>
    <property type="evidence" value="ECO:0007669"/>
    <property type="project" value="UniProtKB-SubCell"/>
</dbReference>
<dbReference type="InterPro" id="IPR023395">
    <property type="entry name" value="MCP_dom_sf"/>
</dbReference>
<dbReference type="GO" id="GO:0044610">
    <property type="term" value="F:FMN transmembrane transporter activity"/>
    <property type="evidence" value="ECO:0007669"/>
    <property type="project" value="TreeGrafter"/>
</dbReference>
<comment type="similarity">
    <text evidence="2 10">Belongs to the mitochondrial carrier (TC 2.A.29) family.</text>
</comment>
<keyword evidence="5" id="KW-0677">Repeat</keyword>
<sequence>MVSYSSVHMVSRSDDVTNEVEAQDNNLAQYKQSLSFDFLVEAIVGVVLLGDTFGAIVACKDPGREIDSLVEGNFSVWEDYLHKFFCQEREQFLLVIFICKKFVPSPWDFGKAKHTSPLDEHREAKNTISVLCDLVQEEGLGTLYRGMVPVLKSLCTSNFVYFYTFHGLKSLRSRPEEQSAGRDLLLASIAGTELGVQGPLTGVYSRYRAGCAGTSYWCVVNVLTTTPLWVVNTRLKMKGIQQSSNARDLHYTGLLDGMLKVAHEEGVQGLWSGTVPSLFLVLNPAIQFMTYEAIKRRLHEVYGLQEFGGLVYFLIGAVAKAVATVITYPLQLVQAKLRHGHDYKDLPPRPNMLQLLSYILNKHGLAGLYKGMEAKIIQTILTAALMFTAYEKIATFVFKLLRSHQTKTKF</sequence>
<keyword evidence="7 9" id="KW-0472">Membrane</keyword>
<feature type="transmembrane region" description="Helical" evidence="11">
    <location>
        <begin position="376"/>
        <end position="401"/>
    </location>
</feature>
<dbReference type="GO" id="GO:0015228">
    <property type="term" value="F:coenzyme A transmembrane transporter activity"/>
    <property type="evidence" value="ECO:0007669"/>
    <property type="project" value="TreeGrafter"/>
</dbReference>
<accession>A0A7R9PIK6</accession>
<evidence type="ECO:0000256" key="5">
    <source>
        <dbReference type="ARBA" id="ARBA00022737"/>
    </source>
</evidence>
<evidence type="ECO:0000256" key="2">
    <source>
        <dbReference type="ARBA" id="ARBA00006375"/>
    </source>
</evidence>
<name>A0A7R9PIK6_TIMGE</name>
<evidence type="ECO:0000256" key="7">
    <source>
        <dbReference type="ARBA" id="ARBA00023136"/>
    </source>
</evidence>